<gene>
    <name evidence="1" type="ORF">MCM2015_pMC2_4</name>
</gene>
<organism evidence="1">
    <name type="scientific">biofilter metagenome</name>
    <dbReference type="NCBI Taxonomy" id="1070537"/>
    <lineage>
        <taxon>unclassified sequences</taxon>
        <taxon>metagenomes</taxon>
        <taxon>ecological metagenomes</taxon>
    </lineage>
</organism>
<name>A0A193SD04_9ZZZZ</name>
<dbReference type="EMBL" id="LT158602">
    <property type="protein sequence ID" value="CVK35496.1"/>
    <property type="molecule type" value="Genomic_DNA"/>
</dbReference>
<reference evidence="1" key="1">
    <citation type="journal article" date="2016" name="Sci. Rep.">
        <title>Genomics of high molecular weight plasmids isolated from an on-farm biopurification system.</title>
        <authorList>
            <person name="Martini M.C."/>
            <person name="Wibberg D."/>
            <person name="Lozano M."/>
            <person name="Torres Tejerizo G."/>
            <person name="Albicoro F.J."/>
            <person name="Jaenicke S."/>
            <person name="van Elsas J.D."/>
            <person name="Petroni A."/>
            <person name="Garcillan-Barcia M.P."/>
            <person name="de la Cruz F."/>
            <person name="Schluter A."/>
            <person name="Puhler A."/>
            <person name="Pistorio M."/>
            <person name="Lagares A."/>
            <person name="Del Papa M.F."/>
        </authorList>
    </citation>
    <scope>NUCLEOTIDE SEQUENCE</scope>
    <source>
        <plasmid evidence="1">pMC2</plasmid>
    </source>
</reference>
<protein>
    <submittedName>
        <fullName evidence="1">Uncharacterized protein</fullName>
    </submittedName>
</protein>
<sequence length="96" mass="10210">MAAIENAATSPETLAEWRASLQSMHRSELLAQQLIQRGAEHALANLQDIGATTENCAAMLSSAREGLIEIHAAAFARGIELIGYDHPGEAKEGPSE</sequence>
<dbReference type="AlphaFoldDB" id="A0A193SD04"/>
<evidence type="ECO:0000313" key="1">
    <source>
        <dbReference type="EMBL" id="CVK35496.1"/>
    </source>
</evidence>
<keyword evidence="1" id="KW-0614">Plasmid</keyword>
<geneLocation type="plasmid" evidence="1">
    <name>pMC2</name>
</geneLocation>
<accession>A0A193SD04</accession>
<proteinExistence type="predicted"/>